<protein>
    <submittedName>
        <fullName evidence="1">Uncharacterized protein</fullName>
    </submittedName>
</protein>
<evidence type="ECO:0000313" key="1">
    <source>
        <dbReference type="EMBL" id="KAJ9656324.1"/>
    </source>
</evidence>
<keyword evidence="2" id="KW-1185">Reference proteome</keyword>
<evidence type="ECO:0000313" key="2">
    <source>
        <dbReference type="Proteomes" id="UP001172386"/>
    </source>
</evidence>
<dbReference type="EMBL" id="JAPDRQ010000079">
    <property type="protein sequence ID" value="KAJ9656324.1"/>
    <property type="molecule type" value="Genomic_DNA"/>
</dbReference>
<dbReference type="Proteomes" id="UP001172386">
    <property type="component" value="Unassembled WGS sequence"/>
</dbReference>
<proteinExistence type="predicted"/>
<accession>A0ACC3A7M9</accession>
<sequence length="257" mass="27505">MSLPAFRIVLITGANSGVGYATSKVLATATTTPSFHVIMTGRSFEKVQKAKAELEQEISATATGTLTALQLDVTDAKSVEDVAKYVKENHGHLDALINNAANGSRDSDLVTRLRLCFDTNVIGAALVAQTFRPLLLKSSNPYSIWVSSGAGSIKLSSEPGRDPANLDNDEAYRASKAALNMVMQCEHRDWHKKGLKTLALSPGFVVSNLRGTSEEMRNPGGKAGDPIVAGQTILGVLEGKRDDDAGKLVHKRGVYPW</sequence>
<organism evidence="1 2">
    <name type="scientific">Neophaeococcomyces mojaviensis</name>
    <dbReference type="NCBI Taxonomy" id="3383035"/>
    <lineage>
        <taxon>Eukaryota</taxon>
        <taxon>Fungi</taxon>
        <taxon>Dikarya</taxon>
        <taxon>Ascomycota</taxon>
        <taxon>Pezizomycotina</taxon>
        <taxon>Eurotiomycetes</taxon>
        <taxon>Chaetothyriomycetidae</taxon>
        <taxon>Chaetothyriales</taxon>
        <taxon>Chaetothyriales incertae sedis</taxon>
        <taxon>Neophaeococcomyces</taxon>
    </lineage>
</organism>
<comment type="caution">
    <text evidence="1">The sequence shown here is derived from an EMBL/GenBank/DDBJ whole genome shotgun (WGS) entry which is preliminary data.</text>
</comment>
<gene>
    <name evidence="1" type="ORF">H2198_005007</name>
</gene>
<name>A0ACC3A7M9_9EURO</name>
<reference evidence="1" key="1">
    <citation type="submission" date="2022-10" db="EMBL/GenBank/DDBJ databases">
        <title>Culturing micro-colonial fungi from biological soil crusts in the Mojave desert and describing Neophaeococcomyces mojavensis, and introducing the new genera and species Taxawa tesnikishii.</title>
        <authorList>
            <person name="Kurbessoian T."/>
            <person name="Stajich J.E."/>
        </authorList>
    </citation>
    <scope>NUCLEOTIDE SEQUENCE</scope>
    <source>
        <strain evidence="1">JES_112</strain>
    </source>
</reference>